<sequence length="718" mass="78492">MNLHAAVSSFTLTIAMTLPSFAAPPATPKRPVTDTYHGTQVVDEYRWLEDWEDEEVREWSEAQNAYARSILDALPGTEQLREQVTAIMTAKTARYGGVAYAGGDWFAMKNQPPLQQSFLVVADSPTHEDDVRVLVDPNEIDESGATSIEWYRPSHDGKLVAVCMAIGGNEVGDVRVYETATGKQLADEVPRVNTGTAGGDLSWAADDSGFYYTRHPRNDERPEEDMNFYQQVYFHQLGTPTEDDRYELGKDFPRIAETRIEVDKATGRLIVTVQNGDGGEFAHYLRDTDGNWKQFSEFGDRTLQAEFGKHDDIYILSRADAPRGKLLHIAVSELGTDEPEVILPEGKDTLVDSFWGGGSLLPGEDRIFVEYQLGGPSEIRVFDLEGKPLEAPAQPPIASAGGLRWGPDGSVLFSAGSYTTANATYQYYPSSGVTAVTDFRYELPVSFDDVEVTREFATSKDGTKVPVNLLYPRGTKLDGTNPCLITGYGGYGVSLTPHANSLNRILLDHGFVVGVANIRGGGEYGEEWHLQGNLTNKQNVFNDFAAVLGHVIDRGYTSSEHLAIEGGSNGGLLMGAVMTQYSDLMKCVVAHVGIYDMLRVELSPNGAFNITEFGTVENPEQFEALLAYSPLHNVKDGVAYPPVLFLTGANDPRVDPMQSRKMTARLQAANTSGGPTLLRTSSNSGHGAGTPLDERIEQEVDVLAFVFDQLGVKVNDGQ</sequence>
<dbReference type="InterPro" id="IPR051167">
    <property type="entry name" value="Prolyl_oligopep/macrocyclase"/>
</dbReference>
<dbReference type="GO" id="GO:0006508">
    <property type="term" value="P:proteolysis"/>
    <property type="evidence" value="ECO:0007669"/>
    <property type="project" value="UniProtKB-KW"/>
</dbReference>
<evidence type="ECO:0000256" key="3">
    <source>
        <dbReference type="ARBA" id="ARBA00022670"/>
    </source>
</evidence>
<dbReference type="RefSeq" id="WP_252854193.1">
    <property type="nucleotide sequence ID" value="NZ_JAMXLR010000065.1"/>
</dbReference>
<gene>
    <name evidence="10" type="ORF">NG895_19440</name>
</gene>
<dbReference type="SUPFAM" id="SSF50993">
    <property type="entry name" value="Peptidase/esterase 'gauge' domain"/>
    <property type="match status" value="1"/>
</dbReference>
<dbReference type="EC" id="3.4.21.26" evidence="2"/>
<dbReference type="PANTHER" id="PTHR42881">
    <property type="entry name" value="PROLYL ENDOPEPTIDASE"/>
    <property type="match status" value="1"/>
</dbReference>
<organism evidence="10 11">
    <name type="scientific">Aeoliella straminimaris</name>
    <dbReference type="NCBI Taxonomy" id="2954799"/>
    <lineage>
        <taxon>Bacteria</taxon>
        <taxon>Pseudomonadati</taxon>
        <taxon>Planctomycetota</taxon>
        <taxon>Planctomycetia</taxon>
        <taxon>Pirellulales</taxon>
        <taxon>Lacipirellulaceae</taxon>
        <taxon>Aeoliella</taxon>
    </lineage>
</organism>
<feature type="domain" description="Peptidase S9A N-terminal" evidence="9">
    <location>
        <begin position="25"/>
        <end position="436"/>
    </location>
</feature>
<keyword evidence="5" id="KW-0720">Serine protease</keyword>
<dbReference type="Pfam" id="PF02897">
    <property type="entry name" value="Peptidase_S9_N"/>
    <property type="match status" value="1"/>
</dbReference>
<name>A0A9X2FBY1_9BACT</name>
<dbReference type="Pfam" id="PF00326">
    <property type="entry name" value="Peptidase_S9"/>
    <property type="match status" value="1"/>
</dbReference>
<dbReference type="PRINTS" id="PR00862">
    <property type="entry name" value="PROLIGOPTASE"/>
</dbReference>
<feature type="region of interest" description="Disordered" evidence="6">
    <location>
        <begin position="670"/>
        <end position="691"/>
    </location>
</feature>
<evidence type="ECO:0000256" key="7">
    <source>
        <dbReference type="SAM" id="SignalP"/>
    </source>
</evidence>
<dbReference type="GO" id="GO:0070012">
    <property type="term" value="F:oligopeptidase activity"/>
    <property type="evidence" value="ECO:0007669"/>
    <property type="project" value="TreeGrafter"/>
</dbReference>
<dbReference type="PANTHER" id="PTHR42881:SF2">
    <property type="entry name" value="PROLYL ENDOPEPTIDASE"/>
    <property type="match status" value="1"/>
</dbReference>
<evidence type="ECO:0000313" key="10">
    <source>
        <dbReference type="EMBL" id="MCO6046080.1"/>
    </source>
</evidence>
<dbReference type="GO" id="GO:0004252">
    <property type="term" value="F:serine-type endopeptidase activity"/>
    <property type="evidence" value="ECO:0007669"/>
    <property type="project" value="UniProtKB-EC"/>
</dbReference>
<evidence type="ECO:0000313" key="11">
    <source>
        <dbReference type="Proteomes" id="UP001155241"/>
    </source>
</evidence>
<evidence type="ECO:0000256" key="4">
    <source>
        <dbReference type="ARBA" id="ARBA00022801"/>
    </source>
</evidence>
<dbReference type="Gene3D" id="2.130.10.120">
    <property type="entry name" value="Prolyl oligopeptidase, N-terminal domain"/>
    <property type="match status" value="1"/>
</dbReference>
<dbReference type="InterPro" id="IPR002470">
    <property type="entry name" value="Peptidase_S9A"/>
</dbReference>
<evidence type="ECO:0000256" key="1">
    <source>
        <dbReference type="ARBA" id="ARBA00001070"/>
    </source>
</evidence>
<dbReference type="InterPro" id="IPR023302">
    <property type="entry name" value="Pept_S9A_N"/>
</dbReference>
<feature type="compositionally biased region" description="Polar residues" evidence="6">
    <location>
        <begin position="670"/>
        <end position="685"/>
    </location>
</feature>
<dbReference type="SUPFAM" id="SSF53474">
    <property type="entry name" value="alpha/beta-Hydrolases"/>
    <property type="match status" value="1"/>
</dbReference>
<evidence type="ECO:0000256" key="6">
    <source>
        <dbReference type="SAM" id="MobiDB-lite"/>
    </source>
</evidence>
<evidence type="ECO:0000256" key="5">
    <source>
        <dbReference type="ARBA" id="ARBA00022825"/>
    </source>
</evidence>
<evidence type="ECO:0000259" key="8">
    <source>
        <dbReference type="Pfam" id="PF00326"/>
    </source>
</evidence>
<dbReference type="InterPro" id="IPR001375">
    <property type="entry name" value="Peptidase_S9_cat"/>
</dbReference>
<feature type="chain" id="PRO_5040780133" description="prolyl oligopeptidase" evidence="7">
    <location>
        <begin position="23"/>
        <end position="718"/>
    </location>
</feature>
<dbReference type="Proteomes" id="UP001155241">
    <property type="component" value="Unassembled WGS sequence"/>
</dbReference>
<keyword evidence="11" id="KW-1185">Reference proteome</keyword>
<dbReference type="InterPro" id="IPR029058">
    <property type="entry name" value="AB_hydrolase_fold"/>
</dbReference>
<dbReference type="Gene3D" id="3.40.50.1820">
    <property type="entry name" value="alpha/beta hydrolase"/>
    <property type="match status" value="1"/>
</dbReference>
<comment type="caution">
    <text evidence="10">The sequence shown here is derived from an EMBL/GenBank/DDBJ whole genome shotgun (WGS) entry which is preliminary data.</text>
</comment>
<accession>A0A9X2FBY1</accession>
<proteinExistence type="predicted"/>
<feature type="domain" description="Peptidase S9 prolyl oligopeptidase catalytic" evidence="8">
    <location>
        <begin position="504"/>
        <end position="711"/>
    </location>
</feature>
<reference evidence="10" key="1">
    <citation type="submission" date="2022-06" db="EMBL/GenBank/DDBJ databases">
        <title>Aeoliella straminimaris, a novel planctomycete from sediments.</title>
        <authorList>
            <person name="Vitorino I.R."/>
            <person name="Lage O.M."/>
        </authorList>
    </citation>
    <scope>NUCLEOTIDE SEQUENCE</scope>
    <source>
        <strain evidence="10">ICT_H6.2</strain>
    </source>
</reference>
<evidence type="ECO:0000256" key="2">
    <source>
        <dbReference type="ARBA" id="ARBA00011897"/>
    </source>
</evidence>
<feature type="signal peptide" evidence="7">
    <location>
        <begin position="1"/>
        <end position="22"/>
    </location>
</feature>
<evidence type="ECO:0000259" key="9">
    <source>
        <dbReference type="Pfam" id="PF02897"/>
    </source>
</evidence>
<keyword evidence="3" id="KW-0645">Protease</keyword>
<dbReference type="AlphaFoldDB" id="A0A9X2FBY1"/>
<comment type="catalytic activity">
    <reaction evidence="1">
        <text>Hydrolysis of Pro-|-Xaa &gt;&gt; Ala-|-Xaa in oligopeptides.</text>
        <dbReference type="EC" id="3.4.21.26"/>
    </reaction>
</comment>
<protein>
    <recommendedName>
        <fullName evidence="2">prolyl oligopeptidase</fullName>
        <ecNumber evidence="2">3.4.21.26</ecNumber>
    </recommendedName>
</protein>
<dbReference type="EMBL" id="JAMXLR010000065">
    <property type="protein sequence ID" value="MCO6046080.1"/>
    <property type="molecule type" value="Genomic_DNA"/>
</dbReference>
<keyword evidence="7" id="KW-0732">Signal</keyword>
<keyword evidence="4" id="KW-0378">Hydrolase</keyword>
<dbReference type="GO" id="GO:0005829">
    <property type="term" value="C:cytosol"/>
    <property type="evidence" value="ECO:0007669"/>
    <property type="project" value="TreeGrafter"/>
</dbReference>